<evidence type="ECO:0000256" key="2">
    <source>
        <dbReference type="SAM" id="Phobius"/>
    </source>
</evidence>
<dbReference type="OrthoDB" id="1002264at2759"/>
<proteinExistence type="predicted"/>
<accession>A0A6J1ARZ1</accession>
<keyword evidence="2" id="KW-1133">Transmembrane helix</keyword>
<gene>
    <name evidence="4" type="primary">LOC110420612</name>
</gene>
<name>A0A6J1ARZ1_9ROSI</name>
<evidence type="ECO:0000313" key="4">
    <source>
        <dbReference type="RefSeq" id="XP_021289665.1"/>
    </source>
</evidence>
<keyword evidence="3" id="KW-1185">Reference proteome</keyword>
<feature type="transmembrane region" description="Helical" evidence="2">
    <location>
        <begin position="324"/>
        <end position="343"/>
    </location>
</feature>
<reference evidence="4" key="1">
    <citation type="submission" date="2025-08" db="UniProtKB">
        <authorList>
            <consortium name="RefSeq"/>
        </authorList>
    </citation>
    <scope>IDENTIFICATION</scope>
    <source>
        <tissue evidence="4">Leaf</tissue>
    </source>
</reference>
<protein>
    <submittedName>
        <fullName evidence="4">Uncharacterized protein LOC110420612</fullName>
    </submittedName>
</protein>
<evidence type="ECO:0000313" key="3">
    <source>
        <dbReference type="Proteomes" id="UP000504621"/>
    </source>
</evidence>
<sequence length="345" mass="39849">MNYSNYRWTSEQFVPRRVVSDYELAISALATEVDALSQKIDTWGINVFQSPFVACELCGDRHSSDCCPTYSESMQFDGSFNGQQNNSYSNSYNSWWNHPNFSWSNDQDPTYSSQPIFQHDFQSQVRAPILEKKLTLEDMLIQFMTKNDAIIQSRAESIQNLETQLGQLVNYINNRPQEILPNDTEPNPRKEEYGKHLDEINGKNVVDDEDKVDQGNTSTNQVRDEKIKQEEEVFTPPQVKPYVLPIPFLDTAAKLPKAAIDMENPKKLLEACLVQVATTKDQNEELTNVTHVLKATPKVHYPRRTQFEKLDLESMKMRRKKIRAFKALPPLIGKFLFLILFNFSH</sequence>
<dbReference type="GeneID" id="110420612"/>
<organism evidence="3 4">
    <name type="scientific">Herrania umbratica</name>
    <dbReference type="NCBI Taxonomy" id="108875"/>
    <lineage>
        <taxon>Eukaryota</taxon>
        <taxon>Viridiplantae</taxon>
        <taxon>Streptophyta</taxon>
        <taxon>Embryophyta</taxon>
        <taxon>Tracheophyta</taxon>
        <taxon>Spermatophyta</taxon>
        <taxon>Magnoliopsida</taxon>
        <taxon>eudicotyledons</taxon>
        <taxon>Gunneridae</taxon>
        <taxon>Pentapetalae</taxon>
        <taxon>rosids</taxon>
        <taxon>malvids</taxon>
        <taxon>Malvales</taxon>
        <taxon>Malvaceae</taxon>
        <taxon>Byttnerioideae</taxon>
        <taxon>Herrania</taxon>
    </lineage>
</organism>
<dbReference type="AlphaFoldDB" id="A0A6J1ARZ1"/>
<keyword evidence="2" id="KW-0472">Membrane</keyword>
<feature type="region of interest" description="Disordered" evidence="1">
    <location>
        <begin position="207"/>
        <end position="226"/>
    </location>
</feature>
<dbReference type="RefSeq" id="XP_021289665.1">
    <property type="nucleotide sequence ID" value="XM_021433990.1"/>
</dbReference>
<dbReference type="Proteomes" id="UP000504621">
    <property type="component" value="Unplaced"/>
</dbReference>
<keyword evidence="2" id="KW-0812">Transmembrane</keyword>
<evidence type="ECO:0000256" key="1">
    <source>
        <dbReference type="SAM" id="MobiDB-lite"/>
    </source>
</evidence>